<dbReference type="Proteomes" id="UP001497522">
    <property type="component" value="Chromosome 6"/>
</dbReference>
<accession>A0ABP1BPS4</accession>
<sequence>MTVRFNDLEQMEGMNSSWIRDLEVGTPIEDRPILPQFAQLETTNGSWIRDLEVGNLLRTVRSSAIIQQFKTNGLDAGPR</sequence>
<dbReference type="EMBL" id="OZ023707">
    <property type="protein sequence ID" value="CAK9877977.1"/>
    <property type="molecule type" value="Genomic_DNA"/>
</dbReference>
<reference evidence="1" key="1">
    <citation type="submission" date="2024-03" db="EMBL/GenBank/DDBJ databases">
        <authorList>
            <consortium name="ELIXIR-Norway"/>
            <consortium name="Elixir Norway"/>
        </authorList>
    </citation>
    <scope>NUCLEOTIDE SEQUENCE</scope>
</reference>
<protein>
    <submittedName>
        <fullName evidence="1">Uncharacterized protein</fullName>
    </submittedName>
</protein>
<name>A0ABP1BPS4_9BRYO</name>
<proteinExistence type="predicted"/>
<keyword evidence="2" id="KW-1185">Reference proteome</keyword>
<gene>
    <name evidence="1" type="ORF">CSSPJE1EN2_LOCUS19802</name>
</gene>
<organism evidence="1 2">
    <name type="scientific">Sphagnum jensenii</name>
    <dbReference type="NCBI Taxonomy" id="128206"/>
    <lineage>
        <taxon>Eukaryota</taxon>
        <taxon>Viridiplantae</taxon>
        <taxon>Streptophyta</taxon>
        <taxon>Embryophyta</taxon>
        <taxon>Bryophyta</taxon>
        <taxon>Sphagnophytina</taxon>
        <taxon>Sphagnopsida</taxon>
        <taxon>Sphagnales</taxon>
        <taxon>Sphagnaceae</taxon>
        <taxon>Sphagnum</taxon>
    </lineage>
</organism>
<evidence type="ECO:0000313" key="1">
    <source>
        <dbReference type="EMBL" id="CAK9877977.1"/>
    </source>
</evidence>
<evidence type="ECO:0000313" key="2">
    <source>
        <dbReference type="Proteomes" id="UP001497522"/>
    </source>
</evidence>